<dbReference type="Proteomes" id="UP000007089">
    <property type="component" value="Chromosome"/>
</dbReference>
<dbReference type="KEGG" id="acp:A2cp1_4152"/>
<protein>
    <submittedName>
        <fullName evidence="4">OmpA/MotB domain protein</fullName>
    </submittedName>
</protein>
<dbReference type="Gene3D" id="3.40.50.10610">
    <property type="entry name" value="ABC-type transport auxiliary lipoprotein component"/>
    <property type="match status" value="1"/>
</dbReference>
<dbReference type="EMBL" id="CP001359">
    <property type="protein sequence ID" value="ACL67469.1"/>
    <property type="molecule type" value="Genomic_DNA"/>
</dbReference>
<dbReference type="SUPFAM" id="SSF103088">
    <property type="entry name" value="OmpA-like"/>
    <property type="match status" value="1"/>
</dbReference>
<reference evidence="4" key="1">
    <citation type="submission" date="2009-01" db="EMBL/GenBank/DDBJ databases">
        <title>Complete sequence of Anaeromyxobacter dehalogenans 2CP-1.</title>
        <authorList>
            <consortium name="US DOE Joint Genome Institute"/>
            <person name="Lucas S."/>
            <person name="Copeland A."/>
            <person name="Lapidus A."/>
            <person name="Glavina del Rio T."/>
            <person name="Dalin E."/>
            <person name="Tice H."/>
            <person name="Bruce D."/>
            <person name="Goodwin L."/>
            <person name="Pitluck S."/>
            <person name="Saunders E."/>
            <person name="Brettin T."/>
            <person name="Detter J.C."/>
            <person name="Han C."/>
            <person name="Larimer F."/>
            <person name="Land M."/>
            <person name="Hauser L."/>
            <person name="Kyrpides N."/>
            <person name="Ovchinnikova G."/>
            <person name="Beliaev A.S."/>
            <person name="Richardson P."/>
        </authorList>
    </citation>
    <scope>NUCLEOTIDE SEQUENCE</scope>
    <source>
        <strain evidence="4">2CP-1</strain>
    </source>
</reference>
<feature type="signal peptide" evidence="2">
    <location>
        <begin position="1"/>
        <end position="19"/>
    </location>
</feature>
<proteinExistence type="predicted"/>
<keyword evidence="1" id="KW-0472">Membrane</keyword>
<evidence type="ECO:0000256" key="1">
    <source>
        <dbReference type="PROSITE-ProRule" id="PRU00473"/>
    </source>
</evidence>
<name>B8JAH0_ANAD2</name>
<dbReference type="Gene3D" id="3.30.1330.60">
    <property type="entry name" value="OmpA-like domain"/>
    <property type="match status" value="1"/>
</dbReference>
<dbReference type="CDD" id="cd07185">
    <property type="entry name" value="OmpA_C-like"/>
    <property type="match status" value="1"/>
</dbReference>
<evidence type="ECO:0000259" key="3">
    <source>
        <dbReference type="PROSITE" id="PS51123"/>
    </source>
</evidence>
<keyword evidence="5" id="KW-1185">Reference proteome</keyword>
<gene>
    <name evidence="4" type="ordered locus">A2cp1_4152</name>
</gene>
<evidence type="ECO:0000256" key="2">
    <source>
        <dbReference type="SAM" id="SignalP"/>
    </source>
</evidence>
<evidence type="ECO:0000313" key="4">
    <source>
        <dbReference type="EMBL" id="ACL67469.1"/>
    </source>
</evidence>
<accession>B8JAH0</accession>
<sequence>MRPAAAALLLPALACAAGARPPSALGAADAGPSRCLLLAPFENASDAPHAGEAATAAVRAALDPARTAALADDDLRALFRETPLELPEGVSPSLALELAELTGADAAVYGTVEGRSRDAAAPTLLVSLRVVDAGRRELLVAETVPVRPAAGEAPEDAIRRALAAARPALARLGDASGRRCFDPARLGALRGVAMAEVRRQPAPAPAAVVVPVAAAAMPAAPGPAAEPAGTRTPRQADWARRLAAGERFLLEDASFAGRTAELQRDGGLADLVLALAAAPGVAVRVEAFVDATPDAQADQRLSQAMADAAVGRLRELGVAERRLSGVGCGGERPLLPNFTVRGRTANRRLEIVGHAEP</sequence>
<feature type="chain" id="PRO_5002875264" evidence="2">
    <location>
        <begin position="20"/>
        <end position="357"/>
    </location>
</feature>
<keyword evidence="2" id="KW-0732">Signal</keyword>
<evidence type="ECO:0000313" key="5">
    <source>
        <dbReference type="Proteomes" id="UP000007089"/>
    </source>
</evidence>
<dbReference type="InterPro" id="IPR036737">
    <property type="entry name" value="OmpA-like_sf"/>
</dbReference>
<organism evidence="4 5">
    <name type="scientific">Anaeromyxobacter dehalogenans (strain ATCC BAA-258 / DSM 21875 / 2CP-1)</name>
    <dbReference type="NCBI Taxonomy" id="455488"/>
    <lineage>
        <taxon>Bacteria</taxon>
        <taxon>Pseudomonadati</taxon>
        <taxon>Myxococcota</taxon>
        <taxon>Myxococcia</taxon>
        <taxon>Myxococcales</taxon>
        <taxon>Cystobacterineae</taxon>
        <taxon>Anaeromyxobacteraceae</taxon>
        <taxon>Anaeromyxobacter</taxon>
    </lineage>
</organism>
<dbReference type="RefSeq" id="WP_015935187.1">
    <property type="nucleotide sequence ID" value="NC_011891.1"/>
</dbReference>
<dbReference type="GO" id="GO:0016020">
    <property type="term" value="C:membrane"/>
    <property type="evidence" value="ECO:0007669"/>
    <property type="project" value="UniProtKB-UniRule"/>
</dbReference>
<feature type="domain" description="OmpA-like" evidence="3">
    <location>
        <begin position="242"/>
        <end position="357"/>
    </location>
</feature>
<dbReference type="PROSITE" id="PS51123">
    <property type="entry name" value="OMPA_2"/>
    <property type="match status" value="1"/>
</dbReference>
<dbReference type="InterPro" id="IPR006665">
    <property type="entry name" value="OmpA-like"/>
</dbReference>
<dbReference type="AlphaFoldDB" id="B8JAH0"/>
<dbReference type="HOGENOM" id="CLU_775319_0_0_7"/>